<organism evidence="8">
    <name type="scientific">Attheya septentrionalis</name>
    <dbReference type="NCBI Taxonomy" id="420275"/>
    <lineage>
        <taxon>Eukaryota</taxon>
        <taxon>Sar</taxon>
        <taxon>Stramenopiles</taxon>
        <taxon>Ochrophyta</taxon>
        <taxon>Bacillariophyta</taxon>
        <taxon>Coscinodiscophyceae</taxon>
        <taxon>Chaetocerotophycidae</taxon>
        <taxon>Chaetocerotales</taxon>
        <taxon>Attheyaceae</taxon>
        <taxon>Attheya</taxon>
    </lineage>
</organism>
<feature type="transmembrane region" description="Helical" evidence="6">
    <location>
        <begin position="203"/>
        <end position="223"/>
    </location>
</feature>
<reference evidence="8" key="1">
    <citation type="submission" date="2021-01" db="EMBL/GenBank/DDBJ databases">
        <authorList>
            <person name="Corre E."/>
            <person name="Pelletier E."/>
            <person name="Niang G."/>
            <person name="Scheremetjew M."/>
            <person name="Finn R."/>
            <person name="Kale V."/>
            <person name="Holt S."/>
            <person name="Cochrane G."/>
            <person name="Meng A."/>
            <person name="Brown T."/>
            <person name="Cohen L."/>
        </authorList>
    </citation>
    <scope>NUCLEOTIDE SEQUENCE</scope>
    <source>
        <strain evidence="8">CCMP2084</strain>
    </source>
</reference>
<dbReference type="InterPro" id="IPR002528">
    <property type="entry name" value="MATE_fam"/>
</dbReference>
<evidence type="ECO:0008006" key="9">
    <source>
        <dbReference type="Google" id="ProtNLM"/>
    </source>
</evidence>
<dbReference type="GO" id="GO:0042910">
    <property type="term" value="F:xenobiotic transmembrane transporter activity"/>
    <property type="evidence" value="ECO:0007669"/>
    <property type="project" value="InterPro"/>
</dbReference>
<dbReference type="Pfam" id="PF01554">
    <property type="entry name" value="MatE"/>
    <property type="match status" value="1"/>
</dbReference>
<keyword evidence="4 6" id="KW-1133">Transmembrane helix</keyword>
<evidence type="ECO:0000256" key="7">
    <source>
        <dbReference type="SAM" id="SignalP"/>
    </source>
</evidence>
<comment type="similarity">
    <text evidence="2">Belongs to the multi antimicrobial extrusion (MATE) (TC 2.A.66.1) family.</text>
</comment>
<evidence type="ECO:0000256" key="5">
    <source>
        <dbReference type="ARBA" id="ARBA00023136"/>
    </source>
</evidence>
<evidence type="ECO:0000256" key="3">
    <source>
        <dbReference type="ARBA" id="ARBA00022692"/>
    </source>
</evidence>
<name>A0A7S2XNY1_9STRA</name>
<feature type="transmembrane region" description="Helical" evidence="6">
    <location>
        <begin position="360"/>
        <end position="381"/>
    </location>
</feature>
<keyword evidence="7" id="KW-0732">Signal</keyword>
<protein>
    <recommendedName>
        <fullName evidence="9">Multidrug and toxic compound extrusion protein</fullName>
    </recommendedName>
</protein>
<evidence type="ECO:0000256" key="6">
    <source>
        <dbReference type="SAM" id="Phobius"/>
    </source>
</evidence>
<feature type="signal peptide" evidence="7">
    <location>
        <begin position="1"/>
        <end position="32"/>
    </location>
</feature>
<feature type="transmembrane region" description="Helical" evidence="6">
    <location>
        <begin position="497"/>
        <end position="517"/>
    </location>
</feature>
<proteinExistence type="inferred from homology"/>
<evidence type="ECO:0000256" key="4">
    <source>
        <dbReference type="ARBA" id="ARBA00022989"/>
    </source>
</evidence>
<dbReference type="GO" id="GO:0015297">
    <property type="term" value="F:antiporter activity"/>
    <property type="evidence" value="ECO:0007669"/>
    <property type="project" value="InterPro"/>
</dbReference>
<accession>A0A7S2XNY1</accession>
<evidence type="ECO:0000313" key="8">
    <source>
        <dbReference type="EMBL" id="CAD9818994.1"/>
    </source>
</evidence>
<keyword evidence="5 6" id="KW-0472">Membrane</keyword>
<evidence type="ECO:0000256" key="1">
    <source>
        <dbReference type="ARBA" id="ARBA00004141"/>
    </source>
</evidence>
<sequence length="606" mass="63449">MMRVVHGRTCSLIAVALALCCVLSTHSAATDAFVPNSSRASSAKAKRAASIMVVGSTTLAGTGEESADEIAAAAATQDTSTSTSSSGPVPISRGGAIYKLPPLPAPPTMAQFRKFALPCLALWVAGPLLSLVDTSFVGLSGDSTKSAMQLAALGPATTFIDGSTYLFAFLNVATTNLYASARAASGDESSAKSEAVVRTASRVAVISGLGLMALLLTCSRPLLSLYIGAESTDLINAATEYVNIRALSMPTSLLLGVLQSALLGAKDSITPLVAILYSTVINVIGDYILVSRLGMGLKGASIATTLAQWAATISLIGPARRALLNGGGLQLLGSSRKVADGGTTNDVVTSKTFLKFAAPVLTLIIGKIAAFGFMTNAAAALPGQPMTLAAHQICLSLFFFMSPFLEVMSQTAQTFLPPYFAPLAEYRDTMAEQNQPEDTVVTKLWENEAYKLASRLIRIGFIVALFVASIGSSIPAFFSRILTTDAGVMATVKPLAIPLWFGAMLTAPVAISEGVLLARRELKFLAAVYMTSTAILPPALLRIKAAGGPVVNIWSCFAAFQLFRASCFAGKIWGRRFVNKILHVTGINNNNNNNKGTTKQIDEKIA</sequence>
<dbReference type="AlphaFoldDB" id="A0A7S2XNY1"/>
<gene>
    <name evidence="8" type="ORF">ASEP1449_LOCUS10826</name>
</gene>
<dbReference type="EMBL" id="HBHQ01016211">
    <property type="protein sequence ID" value="CAD9818994.1"/>
    <property type="molecule type" value="Transcribed_RNA"/>
</dbReference>
<dbReference type="GO" id="GO:0016020">
    <property type="term" value="C:membrane"/>
    <property type="evidence" value="ECO:0007669"/>
    <property type="project" value="UniProtKB-SubCell"/>
</dbReference>
<feature type="transmembrane region" description="Helical" evidence="6">
    <location>
        <begin position="456"/>
        <end position="477"/>
    </location>
</feature>
<feature type="chain" id="PRO_5031058687" description="Multidrug and toxic compound extrusion protein" evidence="7">
    <location>
        <begin position="33"/>
        <end position="606"/>
    </location>
</feature>
<feature type="transmembrane region" description="Helical" evidence="6">
    <location>
        <begin position="387"/>
        <end position="405"/>
    </location>
</feature>
<feature type="transmembrane region" description="Helical" evidence="6">
    <location>
        <begin position="269"/>
        <end position="290"/>
    </location>
</feature>
<comment type="subcellular location">
    <subcellularLocation>
        <location evidence="1">Membrane</location>
        <topology evidence="1">Multi-pass membrane protein</topology>
    </subcellularLocation>
</comment>
<dbReference type="InterPro" id="IPR044644">
    <property type="entry name" value="DinF-like"/>
</dbReference>
<evidence type="ECO:0000256" key="2">
    <source>
        <dbReference type="ARBA" id="ARBA00010199"/>
    </source>
</evidence>
<dbReference type="PANTHER" id="PTHR42893:SF9">
    <property type="entry name" value="PROTEIN DETOXIFICATION 46, CHLOROPLASTIC"/>
    <property type="match status" value="1"/>
</dbReference>
<keyword evidence="3 6" id="KW-0812">Transmembrane</keyword>
<dbReference type="PANTHER" id="PTHR42893">
    <property type="entry name" value="PROTEIN DETOXIFICATION 44, CHLOROPLASTIC-RELATED"/>
    <property type="match status" value="1"/>
</dbReference>